<dbReference type="PANTHER" id="PTHR30572:SF4">
    <property type="entry name" value="ABC TRANSPORTER PERMEASE YTRF"/>
    <property type="match status" value="1"/>
</dbReference>
<gene>
    <name evidence="3" type="ORF">CS022_22160</name>
</gene>
<dbReference type="AlphaFoldDB" id="A0A4Q0YJQ0"/>
<reference evidence="3 4" key="1">
    <citation type="submission" date="2017-10" db="EMBL/GenBank/DDBJ databases">
        <title>Nyctiphanis sp. nov., isolated from the stomach of the euphausiid Nyctiphanes simplex (Hansen, 1911) in the Gulf of California.</title>
        <authorList>
            <person name="Gomez-Gil B."/>
            <person name="Aguilar-Mendez M."/>
            <person name="Lopez-Cortes A."/>
            <person name="Gomez-Gutierrez J."/>
            <person name="Roque A."/>
            <person name="Lang E."/>
            <person name="Gonzalez-Castillo A."/>
        </authorList>
    </citation>
    <scope>NUCLEOTIDE SEQUENCE [LARGE SCALE GENOMIC DNA]</scope>
    <source>
        <strain evidence="3 4">CAIM 600</strain>
    </source>
</reference>
<keyword evidence="1" id="KW-0472">Membrane</keyword>
<name>A0A4Q0YJQ0_9GAMM</name>
<dbReference type="Pfam" id="PF12704">
    <property type="entry name" value="MacB_PCD"/>
    <property type="match status" value="1"/>
</dbReference>
<keyword evidence="1" id="KW-0812">Transmembrane</keyword>
<accession>A0A4Q0YJQ0</accession>
<dbReference type="InterPro" id="IPR050250">
    <property type="entry name" value="Macrolide_Exporter_MacB"/>
</dbReference>
<evidence type="ECO:0000313" key="4">
    <source>
        <dbReference type="Proteomes" id="UP000290287"/>
    </source>
</evidence>
<evidence type="ECO:0000259" key="2">
    <source>
        <dbReference type="Pfam" id="PF12704"/>
    </source>
</evidence>
<feature type="transmembrane region" description="Helical" evidence="1">
    <location>
        <begin position="189"/>
        <end position="213"/>
    </location>
</feature>
<organism evidence="3 4">
    <name type="scientific">Veronia nyctiphanis</name>
    <dbReference type="NCBI Taxonomy" id="1278244"/>
    <lineage>
        <taxon>Bacteria</taxon>
        <taxon>Pseudomonadati</taxon>
        <taxon>Pseudomonadota</taxon>
        <taxon>Gammaproteobacteria</taxon>
        <taxon>Vibrionales</taxon>
        <taxon>Vibrionaceae</taxon>
        <taxon>Veronia</taxon>
    </lineage>
</organism>
<dbReference type="InterPro" id="IPR025857">
    <property type="entry name" value="MacB_PCD"/>
</dbReference>
<evidence type="ECO:0000256" key="1">
    <source>
        <dbReference type="SAM" id="Phobius"/>
    </source>
</evidence>
<dbReference type="RefSeq" id="WP_129124067.1">
    <property type="nucleotide sequence ID" value="NZ_PEIB01000043.1"/>
</dbReference>
<feature type="domain" description="MacB-like periplasmic core" evidence="2">
    <location>
        <begin position="31"/>
        <end position="139"/>
    </location>
</feature>
<dbReference type="EMBL" id="PEIB01000043">
    <property type="protein sequence ID" value="RXJ70836.1"/>
    <property type="molecule type" value="Genomic_DNA"/>
</dbReference>
<evidence type="ECO:0000313" key="3">
    <source>
        <dbReference type="EMBL" id="RXJ70836.1"/>
    </source>
</evidence>
<dbReference type="Proteomes" id="UP000290287">
    <property type="component" value="Unassembled WGS sequence"/>
</dbReference>
<keyword evidence="1" id="KW-1133">Transmembrane helix</keyword>
<dbReference type="GO" id="GO:0022857">
    <property type="term" value="F:transmembrane transporter activity"/>
    <property type="evidence" value="ECO:0007669"/>
    <property type="project" value="TreeGrafter"/>
</dbReference>
<protein>
    <recommendedName>
        <fullName evidence="2">MacB-like periplasmic core domain-containing protein</fullName>
    </recommendedName>
</protein>
<sequence>MMEQAGVFGKMGEFTYFDSDDLWVSTGSIGESIRGLSVSKEYSSFNGRRALLGRPLSASDFDPSAPPVVVISNWLWQQLFAGNENVVGQTVFIDSVPSTVVGVMPEGYSAYGQLWRPYFYKSSAIRSMRLLFRPSNDAHEQLVKQIISERMTDSYRASLPQSQRESVEPVEVVSLSLVDESTDNMGVKILIASLVLVVAIVLVAAINISNLLLARALQHQRDAAIRAALGASSVVSFVNSLLKAYC</sequence>
<dbReference type="OrthoDB" id="9770036at2"/>
<keyword evidence="4" id="KW-1185">Reference proteome</keyword>
<dbReference type="GO" id="GO:0005886">
    <property type="term" value="C:plasma membrane"/>
    <property type="evidence" value="ECO:0007669"/>
    <property type="project" value="TreeGrafter"/>
</dbReference>
<proteinExistence type="predicted"/>
<dbReference type="PANTHER" id="PTHR30572">
    <property type="entry name" value="MEMBRANE COMPONENT OF TRANSPORTER-RELATED"/>
    <property type="match status" value="1"/>
</dbReference>
<comment type="caution">
    <text evidence="3">The sequence shown here is derived from an EMBL/GenBank/DDBJ whole genome shotgun (WGS) entry which is preliminary data.</text>
</comment>